<name>A0A897MW69_9EURY</name>
<keyword evidence="14" id="KW-0460">Magnesium</keyword>
<evidence type="ECO:0000259" key="17">
    <source>
        <dbReference type="PROSITE" id="PS51711"/>
    </source>
</evidence>
<dbReference type="InterPro" id="IPR006073">
    <property type="entry name" value="GTP-bd"/>
</dbReference>
<organism evidence="18 19">
    <name type="scientific">Halapricum desulfuricans</name>
    <dbReference type="NCBI Taxonomy" id="2841257"/>
    <lineage>
        <taxon>Archaea</taxon>
        <taxon>Methanobacteriati</taxon>
        <taxon>Methanobacteriota</taxon>
        <taxon>Stenosarchaea group</taxon>
        <taxon>Halobacteria</taxon>
        <taxon>Halobacteriales</taxon>
        <taxon>Haloarculaceae</taxon>
        <taxon>Halapricum</taxon>
    </lineage>
</organism>
<dbReference type="CDD" id="cd01879">
    <property type="entry name" value="FeoB"/>
    <property type="match status" value="1"/>
</dbReference>
<evidence type="ECO:0000256" key="4">
    <source>
        <dbReference type="ARBA" id="ARBA00022496"/>
    </source>
</evidence>
<keyword evidence="14" id="KW-0479">Metal-binding</keyword>
<evidence type="ECO:0000256" key="5">
    <source>
        <dbReference type="ARBA" id="ARBA00022692"/>
    </source>
</evidence>
<dbReference type="RefSeq" id="WP_229114180.1">
    <property type="nucleotide sequence ID" value="NZ_CP064787.1"/>
</dbReference>
<feature type="transmembrane region" description="Helical" evidence="16">
    <location>
        <begin position="239"/>
        <end position="260"/>
    </location>
</feature>
<keyword evidence="6 13" id="KW-0547">Nucleotide-binding</keyword>
<accession>A0A897MW69</accession>
<evidence type="ECO:0000256" key="2">
    <source>
        <dbReference type="ARBA" id="ARBA00022448"/>
    </source>
</evidence>
<feature type="transmembrane region" description="Helical" evidence="16">
    <location>
        <begin position="305"/>
        <end position="333"/>
    </location>
</feature>
<feature type="transmembrane region" description="Helical" evidence="16">
    <location>
        <begin position="387"/>
        <end position="407"/>
    </location>
</feature>
<evidence type="ECO:0000313" key="18">
    <source>
        <dbReference type="EMBL" id="QSG04734.1"/>
    </source>
</evidence>
<feature type="binding site" evidence="13">
    <location>
        <begin position="117"/>
        <end position="120"/>
    </location>
    <ligand>
        <name>GTP</name>
        <dbReference type="ChEBI" id="CHEBI:37565"/>
        <label>1</label>
    </ligand>
</feature>
<feature type="binding site" evidence="13">
    <location>
        <begin position="146"/>
        <end position="148"/>
    </location>
    <ligand>
        <name>GTP</name>
        <dbReference type="ChEBI" id="CHEBI:37565"/>
        <label>1</label>
    </ligand>
</feature>
<feature type="transmembrane region" description="Helical" evidence="16">
    <location>
        <begin position="473"/>
        <end position="497"/>
    </location>
</feature>
<evidence type="ECO:0000256" key="11">
    <source>
        <dbReference type="ARBA" id="ARBA00023136"/>
    </source>
</evidence>
<dbReference type="Pfam" id="PF07664">
    <property type="entry name" value="FeoB_C"/>
    <property type="match status" value="1"/>
</dbReference>
<dbReference type="Gene3D" id="3.40.50.300">
    <property type="entry name" value="P-loop containing nucleotide triphosphate hydrolases"/>
    <property type="match status" value="1"/>
</dbReference>
<dbReference type="InterPro" id="IPR027417">
    <property type="entry name" value="P-loop_NTPase"/>
</dbReference>
<dbReference type="NCBIfam" id="TIGR00231">
    <property type="entry name" value="small_GTP"/>
    <property type="match status" value="1"/>
</dbReference>
<feature type="domain" description="FeoB-type G" evidence="17">
    <location>
        <begin position="4"/>
        <end position="166"/>
    </location>
</feature>
<evidence type="ECO:0000313" key="19">
    <source>
        <dbReference type="Proteomes" id="UP000663525"/>
    </source>
</evidence>
<gene>
    <name evidence="18" type="primary">feoB</name>
    <name evidence="18" type="ORF">HSR121_0378</name>
</gene>
<evidence type="ECO:0000256" key="16">
    <source>
        <dbReference type="SAM" id="Phobius"/>
    </source>
</evidence>
<dbReference type="Proteomes" id="UP000663525">
    <property type="component" value="Chromosome"/>
</dbReference>
<feature type="binding site" evidence="14">
    <location>
        <position position="26"/>
    </location>
    <ligand>
        <name>Mg(2+)</name>
        <dbReference type="ChEBI" id="CHEBI:18420"/>
        <label>2</label>
    </ligand>
</feature>
<evidence type="ECO:0000256" key="15">
    <source>
        <dbReference type="SAM" id="MobiDB-lite"/>
    </source>
</evidence>
<feature type="transmembrane region" description="Helical" evidence="16">
    <location>
        <begin position="542"/>
        <end position="563"/>
    </location>
</feature>
<keyword evidence="9" id="KW-0406">Ion transport</keyword>
<keyword evidence="3" id="KW-1003">Cell membrane</keyword>
<dbReference type="PROSITE" id="PS51711">
    <property type="entry name" value="G_FEOB"/>
    <property type="match status" value="1"/>
</dbReference>
<keyword evidence="8" id="KW-0408">Iron</keyword>
<dbReference type="GO" id="GO:0005886">
    <property type="term" value="C:plasma membrane"/>
    <property type="evidence" value="ECO:0007669"/>
    <property type="project" value="UniProtKB-SubCell"/>
</dbReference>
<feature type="binding site" evidence="13">
    <location>
        <begin position="36"/>
        <end position="40"/>
    </location>
    <ligand>
        <name>GTP</name>
        <dbReference type="ChEBI" id="CHEBI:37565"/>
        <label>1</label>
    </ligand>
</feature>
<evidence type="ECO:0000256" key="9">
    <source>
        <dbReference type="ARBA" id="ARBA00023065"/>
    </source>
</evidence>
<dbReference type="EMBL" id="CP064787">
    <property type="protein sequence ID" value="QSG04734.1"/>
    <property type="molecule type" value="Genomic_DNA"/>
</dbReference>
<dbReference type="PANTHER" id="PTHR43185:SF1">
    <property type="entry name" value="FE(2+) TRANSPORTER FEOB"/>
    <property type="match status" value="1"/>
</dbReference>
<feature type="region of interest" description="Disordered" evidence="15">
    <location>
        <begin position="164"/>
        <end position="199"/>
    </location>
</feature>
<protein>
    <recommendedName>
        <fullName evidence="12">Ferrous iron transport protein B</fullName>
    </recommendedName>
</protein>
<feature type="transmembrane region" description="Helical" evidence="16">
    <location>
        <begin position="413"/>
        <end position="432"/>
    </location>
</feature>
<evidence type="ECO:0000256" key="10">
    <source>
        <dbReference type="ARBA" id="ARBA00023134"/>
    </source>
</evidence>
<evidence type="ECO:0000256" key="8">
    <source>
        <dbReference type="ARBA" id="ARBA00023004"/>
    </source>
</evidence>
<dbReference type="InterPro" id="IPR003373">
    <property type="entry name" value="Fe2_transport_prot-B"/>
</dbReference>
<dbReference type="GO" id="GO:0005525">
    <property type="term" value="F:GTP binding"/>
    <property type="evidence" value="ECO:0007669"/>
    <property type="project" value="UniProtKB-KW"/>
</dbReference>
<keyword evidence="11 16" id="KW-0472">Membrane</keyword>
<feature type="transmembrane region" description="Helical" evidence="16">
    <location>
        <begin position="575"/>
        <end position="597"/>
    </location>
</feature>
<dbReference type="Pfam" id="PF07670">
    <property type="entry name" value="Gate"/>
    <property type="match status" value="2"/>
</dbReference>
<dbReference type="SUPFAM" id="SSF52540">
    <property type="entry name" value="P-loop containing nucleoside triphosphate hydrolases"/>
    <property type="match status" value="1"/>
</dbReference>
<dbReference type="InterPro" id="IPR011642">
    <property type="entry name" value="Gate_dom"/>
</dbReference>
<keyword evidence="2" id="KW-0813">Transport</keyword>
<keyword evidence="5 16" id="KW-0812">Transmembrane</keyword>
<evidence type="ECO:0000256" key="3">
    <source>
        <dbReference type="ARBA" id="ARBA00022475"/>
    </source>
</evidence>
<reference evidence="18" key="1">
    <citation type="submission" date="2020-11" db="EMBL/GenBank/DDBJ databases">
        <title>Carbohydrate-dependent, anaerobic sulfur respiration: A novel catabolism in halophilic archaea.</title>
        <authorList>
            <person name="Sorokin D.Y."/>
            <person name="Messina E."/>
            <person name="Smedile F."/>
            <person name="La Cono V."/>
            <person name="Hallsworth J.E."/>
            <person name="Yakimov M.M."/>
        </authorList>
    </citation>
    <scope>NUCLEOTIDE SEQUENCE</scope>
    <source>
        <strain evidence="18">HSR12-1</strain>
    </source>
</reference>
<dbReference type="InterPro" id="IPR005225">
    <property type="entry name" value="Small_GTP-bd"/>
</dbReference>
<dbReference type="Pfam" id="PF02421">
    <property type="entry name" value="FeoB_N"/>
    <property type="match status" value="1"/>
</dbReference>
<evidence type="ECO:0000256" key="14">
    <source>
        <dbReference type="PIRSR" id="PIRSR603373-2"/>
    </source>
</evidence>
<dbReference type="InterPro" id="IPR030389">
    <property type="entry name" value="G_FEOB_dom"/>
</dbReference>
<keyword evidence="10 13" id="KW-0342">GTP-binding</keyword>
<feature type="transmembrane region" description="Helical" evidence="16">
    <location>
        <begin position="353"/>
        <end position="375"/>
    </location>
</feature>
<dbReference type="GeneID" id="68854031"/>
<dbReference type="NCBIfam" id="TIGR00437">
    <property type="entry name" value="feoB"/>
    <property type="match status" value="1"/>
</dbReference>
<dbReference type="InterPro" id="IPR011640">
    <property type="entry name" value="Fe2_transport_prot_B_C"/>
</dbReference>
<evidence type="ECO:0000256" key="1">
    <source>
        <dbReference type="ARBA" id="ARBA00004651"/>
    </source>
</evidence>
<feature type="binding site" evidence="14">
    <location>
        <position position="22"/>
    </location>
    <ligand>
        <name>Mg(2+)</name>
        <dbReference type="ChEBI" id="CHEBI:18420"/>
        <label>1</label>
    </ligand>
</feature>
<keyword evidence="7 16" id="KW-1133">Transmembrane helix</keyword>
<keyword evidence="4" id="KW-0410">Iron transport</keyword>
<proteinExistence type="predicted"/>
<feature type="binding site" evidence="13">
    <location>
        <begin position="57"/>
        <end position="60"/>
    </location>
    <ligand>
        <name>GTP</name>
        <dbReference type="ChEBI" id="CHEBI:37565"/>
        <label>1</label>
    </ligand>
</feature>
<dbReference type="PANTHER" id="PTHR43185">
    <property type="entry name" value="FERROUS IRON TRANSPORT PROTEIN B"/>
    <property type="match status" value="1"/>
</dbReference>
<evidence type="ECO:0000256" key="12">
    <source>
        <dbReference type="NCBIfam" id="TIGR00437"/>
    </source>
</evidence>
<feature type="binding site" evidence="13">
    <location>
        <begin position="11"/>
        <end position="18"/>
    </location>
    <ligand>
        <name>GTP</name>
        <dbReference type="ChEBI" id="CHEBI:37565"/>
        <label>1</label>
    </ligand>
</feature>
<evidence type="ECO:0000256" key="6">
    <source>
        <dbReference type="ARBA" id="ARBA00022741"/>
    </source>
</evidence>
<dbReference type="PRINTS" id="PR00326">
    <property type="entry name" value="GTP1OBG"/>
</dbReference>
<sequence length="604" mass="64553">MTERSPVLLVGHPNVGKSALFNRLAGTNISESNYPGTTVEYTESELDLGDRTVDLLDVPGTFSLNPTDEAEAVAVELLEEYPDAPVVCVLDSTRIERGLNLLLAVLDRGHPAVVALNMWDEAASQGVDIDVETLESLLGVPVVPTVATEGVGLDSLRSALAEPRETSLESVSGRARTGIQQADSSADHVRSETGPQTDASAHRWDLVDAIVERAVTYRDSEPSLSEHIGRLAVSPLTGLPFAVAVLYGMWSFFTAVAGFFTDGYFVPLFDSYWLPWIQEAFPMEGSWVYFLLVGDPGAQRAVSSWGMLTSGLFVAVGVVLPAILALYFLLAILEDSGYMARLAVLVDALFDRIGLSGFAIVPMVLSFGCNVPGVAATRTLQTEKQRFIAMTLLSVFIPCGAQLGVMLSLLPQYTGYILLYLLAGFFVFGAVLNRIVPGETPDIAIDIPPMRRPRLDNVATKLSLRLRGFMTTAIPFVLLGVAVVNVLYLGGAIGWLSGMLEPLLVGWFGVPADTVPALIAGFMRKDLAVAQLSAVSMSSFQLVTSVVMVSIYFPCVATFAMLIKEGRTGGGVVRVLGGALATLVTVLFVWGGLLRVIGTVLGVA</sequence>
<evidence type="ECO:0000256" key="7">
    <source>
        <dbReference type="ARBA" id="ARBA00022989"/>
    </source>
</evidence>
<dbReference type="InterPro" id="IPR050860">
    <property type="entry name" value="FeoB_GTPase"/>
</dbReference>
<dbReference type="GO" id="GO:0046872">
    <property type="term" value="F:metal ion binding"/>
    <property type="evidence" value="ECO:0007669"/>
    <property type="project" value="UniProtKB-KW"/>
</dbReference>
<dbReference type="GO" id="GO:0015093">
    <property type="term" value="F:ferrous iron transmembrane transporter activity"/>
    <property type="evidence" value="ECO:0007669"/>
    <property type="project" value="UniProtKB-UniRule"/>
</dbReference>
<evidence type="ECO:0000256" key="13">
    <source>
        <dbReference type="PIRSR" id="PIRSR603373-1"/>
    </source>
</evidence>
<comment type="subcellular location">
    <subcellularLocation>
        <location evidence="1">Cell membrane</location>
        <topology evidence="1">Multi-pass membrane protein</topology>
    </subcellularLocation>
</comment>
<dbReference type="AlphaFoldDB" id="A0A897MW69"/>